<dbReference type="EMBL" id="VANS01000002">
    <property type="protein sequence ID" value="TMM52874.1"/>
    <property type="molecule type" value="Genomic_DNA"/>
</dbReference>
<dbReference type="OrthoDB" id="8280769at2"/>
<evidence type="ECO:0000313" key="4">
    <source>
        <dbReference type="Proteomes" id="UP000309550"/>
    </source>
</evidence>
<comment type="caution">
    <text evidence="3">The sequence shown here is derived from an EMBL/GenBank/DDBJ whole genome shotgun (WGS) entry which is preliminary data.</text>
</comment>
<feature type="signal peptide" evidence="2">
    <location>
        <begin position="1"/>
        <end position="18"/>
    </location>
</feature>
<proteinExistence type="predicted"/>
<evidence type="ECO:0000256" key="2">
    <source>
        <dbReference type="SAM" id="SignalP"/>
    </source>
</evidence>
<accession>A0A5S3PFP3</accession>
<organism evidence="3 4">
    <name type="scientific">Sulfitobacter sabulilitoris</name>
    <dbReference type="NCBI Taxonomy" id="2562655"/>
    <lineage>
        <taxon>Bacteria</taxon>
        <taxon>Pseudomonadati</taxon>
        <taxon>Pseudomonadota</taxon>
        <taxon>Alphaproteobacteria</taxon>
        <taxon>Rhodobacterales</taxon>
        <taxon>Roseobacteraceae</taxon>
        <taxon>Sulfitobacter</taxon>
    </lineage>
</organism>
<evidence type="ECO:0000256" key="1">
    <source>
        <dbReference type="SAM" id="MobiDB-lite"/>
    </source>
</evidence>
<keyword evidence="2" id="KW-0732">Signal</keyword>
<keyword evidence="4" id="KW-1185">Reference proteome</keyword>
<dbReference type="Proteomes" id="UP000309550">
    <property type="component" value="Unassembled WGS sequence"/>
</dbReference>
<name>A0A5S3PFP3_9RHOB</name>
<sequence length="121" mass="13282">MAMISRAGQAAILSLALAACTMTPPTTQDAPAENARGFLQVVANQPCGPAGFGGRYLQLRNAHPDRRISVTYRVDWTYQNQRRSRERTGTWSPGRSNPLGCTVPGPTVQRFNYTIVSARFL</sequence>
<evidence type="ECO:0008006" key="5">
    <source>
        <dbReference type="Google" id="ProtNLM"/>
    </source>
</evidence>
<dbReference type="RefSeq" id="WP_138662416.1">
    <property type="nucleotide sequence ID" value="NZ_VANS01000002.1"/>
</dbReference>
<dbReference type="AlphaFoldDB" id="A0A5S3PFP3"/>
<evidence type="ECO:0000313" key="3">
    <source>
        <dbReference type="EMBL" id="TMM52874.1"/>
    </source>
</evidence>
<gene>
    <name evidence="3" type="ORF">FDT80_11515</name>
</gene>
<dbReference type="PROSITE" id="PS51257">
    <property type="entry name" value="PROKAR_LIPOPROTEIN"/>
    <property type="match status" value="1"/>
</dbReference>
<reference evidence="3 4" key="1">
    <citation type="submission" date="2019-05" db="EMBL/GenBank/DDBJ databases">
        <title>Sulfitobacter sabulilitoris sp. nov., isolated from a marine sand.</title>
        <authorList>
            <person name="Yoon J.-H."/>
        </authorList>
    </citation>
    <scope>NUCLEOTIDE SEQUENCE [LARGE SCALE GENOMIC DNA]</scope>
    <source>
        <strain evidence="3 4">HSMS-29</strain>
    </source>
</reference>
<protein>
    <recommendedName>
        <fullName evidence="5">DUF1425 domain-containing protein</fullName>
    </recommendedName>
</protein>
<feature type="chain" id="PRO_5024305738" description="DUF1425 domain-containing protein" evidence="2">
    <location>
        <begin position="19"/>
        <end position="121"/>
    </location>
</feature>
<feature type="region of interest" description="Disordered" evidence="1">
    <location>
        <begin position="82"/>
        <end position="101"/>
    </location>
</feature>